<gene>
    <name evidence="1" type="ORF">UW68_C0037G0014</name>
</gene>
<reference evidence="1 2" key="1">
    <citation type="journal article" date="2015" name="Nature">
        <title>rRNA introns, odd ribosomes, and small enigmatic genomes across a large radiation of phyla.</title>
        <authorList>
            <person name="Brown C.T."/>
            <person name="Hug L.A."/>
            <person name="Thomas B.C."/>
            <person name="Sharon I."/>
            <person name="Castelle C.J."/>
            <person name="Singh A."/>
            <person name="Wilkins M.J."/>
            <person name="Williams K.H."/>
            <person name="Banfield J.F."/>
        </authorList>
    </citation>
    <scope>NUCLEOTIDE SEQUENCE [LARGE SCALE GENOMIC DNA]</scope>
</reference>
<proteinExistence type="predicted"/>
<evidence type="ECO:0000313" key="1">
    <source>
        <dbReference type="EMBL" id="KKT72447.1"/>
    </source>
</evidence>
<protein>
    <submittedName>
        <fullName evidence="1">Uncharacterized protein</fullName>
    </submittedName>
</protein>
<dbReference type="AlphaFoldDB" id="A0A0G1LUD5"/>
<organism evidence="1 2">
    <name type="scientific">Candidatus Collierbacteria bacterium GW2011_GWB1_44_6</name>
    <dbReference type="NCBI Taxonomy" id="1618384"/>
    <lineage>
        <taxon>Bacteria</taxon>
        <taxon>Candidatus Collieribacteriota</taxon>
    </lineage>
</organism>
<dbReference type="EMBL" id="LCJG01000037">
    <property type="protein sequence ID" value="KKT72447.1"/>
    <property type="molecule type" value="Genomic_DNA"/>
</dbReference>
<evidence type="ECO:0000313" key="2">
    <source>
        <dbReference type="Proteomes" id="UP000034835"/>
    </source>
</evidence>
<sequence>MVYKGADSTILSHLDIIAAVKPNVERALINTYGFVPEPTPGEQAQHELLIDSNTFQEQQLKSDILRLAISANLTNDIEMARIVLDRWNELYPNNQYHNFELFLGVELSP</sequence>
<name>A0A0G1LUD5_9BACT</name>
<accession>A0A0G1LUD5</accession>
<dbReference type="Proteomes" id="UP000034835">
    <property type="component" value="Unassembled WGS sequence"/>
</dbReference>
<comment type="caution">
    <text evidence="1">The sequence shown here is derived from an EMBL/GenBank/DDBJ whole genome shotgun (WGS) entry which is preliminary data.</text>
</comment>